<dbReference type="Gene3D" id="3.40.50.2300">
    <property type="match status" value="2"/>
</dbReference>
<dbReference type="InterPro" id="IPR046335">
    <property type="entry name" value="LacI/GalR-like_sensor"/>
</dbReference>
<dbReference type="PROSITE" id="PS50932">
    <property type="entry name" value="HTH_LACI_2"/>
    <property type="match status" value="1"/>
</dbReference>
<dbReference type="GO" id="GO:0000976">
    <property type="term" value="F:transcription cis-regulatory region binding"/>
    <property type="evidence" value="ECO:0007669"/>
    <property type="project" value="TreeGrafter"/>
</dbReference>
<keyword evidence="8" id="KW-1185">Reference proteome</keyword>
<dbReference type="Gene3D" id="1.10.260.40">
    <property type="entry name" value="lambda repressor-like DNA-binding domains"/>
    <property type="match status" value="1"/>
</dbReference>
<dbReference type="SUPFAM" id="SSF53822">
    <property type="entry name" value="Periplasmic binding protein-like I"/>
    <property type="match status" value="1"/>
</dbReference>
<gene>
    <name evidence="7" type="ORF">B1R32_10531</name>
</gene>
<dbReference type="SUPFAM" id="SSF47413">
    <property type="entry name" value="lambda repressor-like DNA-binding domains"/>
    <property type="match status" value="1"/>
</dbReference>
<sequence length="383" mass="41841">MLRMTDIAARAGVSQTTVSFVLNGRESSVRISENTRNRVLAAAEELGYRSNHLARAMRTGTTNMLGFIGGDLCSEHVGRMLDGALEEAEKHGYTLKILPHREGDNSMEQIVRRASELRLTGVAALHLPLEMLEMLRAEARHCGSAMVLLDTPASINGVAQVMSDDQNGVFLLVEHLVKLGHKRIGMISSDPISTHAVVREKAFHSAMESFNLDVPQNCIARGDFRQLEPSRAATRSLLELPPGKRPTAIFGIGDLVACAALQAANQMDLNVPRDVSIVGFGDLRASHLSVPLLTTIHQPFREMGERAVQRLICQASGQSDARSKARRDGPPENFASVEAEKDVIPQKMKRATGQRDSDDCKDDCQVERLPILLMERASTAPPA</sequence>
<evidence type="ECO:0000256" key="3">
    <source>
        <dbReference type="ARBA" id="ARBA00023125"/>
    </source>
</evidence>
<dbReference type="InterPro" id="IPR000843">
    <property type="entry name" value="HTH_LacI"/>
</dbReference>
<keyword evidence="1" id="KW-0678">Repressor</keyword>
<dbReference type="OrthoDB" id="9784962at2"/>
<dbReference type="SMART" id="SM00354">
    <property type="entry name" value="HTH_LACI"/>
    <property type="match status" value="1"/>
</dbReference>
<dbReference type="Proteomes" id="UP000237684">
    <property type="component" value="Unassembled WGS sequence"/>
</dbReference>
<dbReference type="Pfam" id="PF00356">
    <property type="entry name" value="LacI"/>
    <property type="match status" value="1"/>
</dbReference>
<keyword evidence="4" id="KW-0804">Transcription</keyword>
<name>A0A2S8SU87_9BACT</name>
<evidence type="ECO:0000256" key="2">
    <source>
        <dbReference type="ARBA" id="ARBA00023015"/>
    </source>
</evidence>
<proteinExistence type="predicted"/>
<evidence type="ECO:0000256" key="1">
    <source>
        <dbReference type="ARBA" id="ARBA00022491"/>
    </source>
</evidence>
<dbReference type="EMBL" id="NIGF01000005">
    <property type="protein sequence ID" value="PQV64350.1"/>
    <property type="molecule type" value="Genomic_DNA"/>
</dbReference>
<feature type="region of interest" description="Disordered" evidence="5">
    <location>
        <begin position="318"/>
        <end position="361"/>
    </location>
</feature>
<keyword evidence="2" id="KW-0805">Transcription regulation</keyword>
<evidence type="ECO:0000259" key="6">
    <source>
        <dbReference type="PROSITE" id="PS50932"/>
    </source>
</evidence>
<dbReference type="Pfam" id="PF13377">
    <property type="entry name" value="Peripla_BP_3"/>
    <property type="match status" value="1"/>
</dbReference>
<evidence type="ECO:0000313" key="8">
    <source>
        <dbReference type="Proteomes" id="UP000237684"/>
    </source>
</evidence>
<organism evidence="7 8">
    <name type="scientific">Abditibacterium utsteinense</name>
    <dbReference type="NCBI Taxonomy" id="1960156"/>
    <lineage>
        <taxon>Bacteria</taxon>
        <taxon>Pseudomonadati</taxon>
        <taxon>Abditibacteriota</taxon>
        <taxon>Abditibacteriia</taxon>
        <taxon>Abditibacteriales</taxon>
        <taxon>Abditibacteriaceae</taxon>
        <taxon>Abditibacterium</taxon>
    </lineage>
</organism>
<comment type="caution">
    <text evidence="7">The sequence shown here is derived from an EMBL/GenBank/DDBJ whole genome shotgun (WGS) entry which is preliminary data.</text>
</comment>
<keyword evidence="3" id="KW-0238">DNA-binding</keyword>
<evidence type="ECO:0000313" key="7">
    <source>
        <dbReference type="EMBL" id="PQV64350.1"/>
    </source>
</evidence>
<dbReference type="CDD" id="cd06267">
    <property type="entry name" value="PBP1_LacI_sugar_binding-like"/>
    <property type="match status" value="1"/>
</dbReference>
<feature type="compositionally biased region" description="Basic and acidic residues" evidence="5">
    <location>
        <begin position="321"/>
        <end position="330"/>
    </location>
</feature>
<dbReference type="PANTHER" id="PTHR30146:SF148">
    <property type="entry name" value="HTH-TYPE TRANSCRIPTIONAL REPRESSOR PURR-RELATED"/>
    <property type="match status" value="1"/>
</dbReference>
<dbReference type="AlphaFoldDB" id="A0A2S8SU87"/>
<evidence type="ECO:0000256" key="5">
    <source>
        <dbReference type="SAM" id="MobiDB-lite"/>
    </source>
</evidence>
<dbReference type="PROSITE" id="PS00356">
    <property type="entry name" value="HTH_LACI_1"/>
    <property type="match status" value="1"/>
</dbReference>
<dbReference type="RefSeq" id="WP_105483145.1">
    <property type="nucleotide sequence ID" value="NZ_NIGF01000005.1"/>
</dbReference>
<evidence type="ECO:0000256" key="4">
    <source>
        <dbReference type="ARBA" id="ARBA00023163"/>
    </source>
</evidence>
<accession>A0A2S8SU87</accession>
<feature type="domain" description="HTH lacI-type" evidence="6">
    <location>
        <begin position="2"/>
        <end position="59"/>
    </location>
</feature>
<dbReference type="InterPro" id="IPR028082">
    <property type="entry name" value="Peripla_BP_I"/>
</dbReference>
<dbReference type="PANTHER" id="PTHR30146">
    <property type="entry name" value="LACI-RELATED TRANSCRIPTIONAL REPRESSOR"/>
    <property type="match status" value="1"/>
</dbReference>
<protein>
    <submittedName>
        <fullName evidence="7">Transcriptional regulator, LacI family</fullName>
    </submittedName>
</protein>
<reference evidence="7 8" key="1">
    <citation type="journal article" date="2018" name="Syst. Appl. Microbiol.">
        <title>Abditibacterium utsteinense sp. nov., the first cultivated member of candidate phylum FBP, isolated from ice-free Antarctic soil samples.</title>
        <authorList>
            <person name="Tahon G."/>
            <person name="Tytgat B."/>
            <person name="Lebbe L."/>
            <person name="Carlier A."/>
            <person name="Willems A."/>
        </authorList>
    </citation>
    <scope>NUCLEOTIDE SEQUENCE [LARGE SCALE GENOMIC DNA]</scope>
    <source>
        <strain evidence="7 8">LMG 29911</strain>
    </source>
</reference>
<dbReference type="InParanoid" id="A0A2S8SU87"/>
<dbReference type="InterPro" id="IPR010982">
    <property type="entry name" value="Lambda_DNA-bd_dom_sf"/>
</dbReference>
<dbReference type="GO" id="GO:0003700">
    <property type="term" value="F:DNA-binding transcription factor activity"/>
    <property type="evidence" value="ECO:0007669"/>
    <property type="project" value="TreeGrafter"/>
</dbReference>
<dbReference type="CDD" id="cd01392">
    <property type="entry name" value="HTH_LacI"/>
    <property type="match status" value="1"/>
</dbReference>